<gene>
    <name evidence="9" type="primary">menA</name>
    <name evidence="11" type="ORF">A6A03_09860</name>
</gene>
<dbReference type="GO" id="GO:0042371">
    <property type="term" value="P:vitamin K biosynthetic process"/>
    <property type="evidence" value="ECO:0007669"/>
    <property type="project" value="TreeGrafter"/>
</dbReference>
<dbReference type="InterPro" id="IPR000537">
    <property type="entry name" value="UbiA_prenyltransferase"/>
</dbReference>
<keyword evidence="5 9" id="KW-0808">Transferase</keyword>
<dbReference type="GO" id="GO:0005886">
    <property type="term" value="C:plasma membrane"/>
    <property type="evidence" value="ECO:0007669"/>
    <property type="project" value="UniProtKB-SubCell"/>
</dbReference>
<dbReference type="GO" id="GO:0009234">
    <property type="term" value="P:menaquinone biosynthetic process"/>
    <property type="evidence" value="ECO:0007669"/>
    <property type="project" value="UniProtKB-UniRule"/>
</dbReference>
<evidence type="ECO:0000313" key="11">
    <source>
        <dbReference type="EMBL" id="OAN47548.1"/>
    </source>
</evidence>
<evidence type="ECO:0000256" key="5">
    <source>
        <dbReference type="ARBA" id="ARBA00022679"/>
    </source>
</evidence>
<dbReference type="InterPro" id="IPR044878">
    <property type="entry name" value="UbiA_sf"/>
</dbReference>
<dbReference type="RefSeq" id="WP_066783634.1">
    <property type="nucleotide sequence ID" value="NZ_LWQS01000036.1"/>
</dbReference>
<comment type="function">
    <text evidence="9">Conversion of 1,4-dihydroxy-2-naphthoate (DHNA) to demethylmenaquinone (DMK).</text>
</comment>
<dbReference type="EMBL" id="LWQS01000036">
    <property type="protein sequence ID" value="OAN47548.1"/>
    <property type="molecule type" value="Genomic_DNA"/>
</dbReference>
<dbReference type="InterPro" id="IPR004657">
    <property type="entry name" value="MenA"/>
</dbReference>
<keyword evidence="2 9" id="KW-0474">Menaquinone biosynthesis</keyword>
<dbReference type="Gene3D" id="1.10.357.140">
    <property type="entry name" value="UbiA prenyltransferase"/>
    <property type="match status" value="1"/>
</dbReference>
<evidence type="ECO:0000256" key="2">
    <source>
        <dbReference type="ARBA" id="ARBA00022428"/>
    </source>
</evidence>
<dbReference type="NCBIfam" id="TIGR00751">
    <property type="entry name" value="menA"/>
    <property type="match status" value="1"/>
</dbReference>
<feature type="transmembrane region" description="Helical" evidence="9">
    <location>
        <begin position="100"/>
        <end position="120"/>
    </location>
</feature>
<evidence type="ECO:0000256" key="4">
    <source>
        <dbReference type="ARBA" id="ARBA00022519"/>
    </source>
</evidence>
<evidence type="ECO:0000256" key="9">
    <source>
        <dbReference type="HAMAP-Rule" id="MF_01937"/>
    </source>
</evidence>
<accession>A0A178MHF5</accession>
<feature type="transmembrane region" description="Helical" evidence="9">
    <location>
        <begin position="228"/>
        <end position="245"/>
    </location>
</feature>
<feature type="transmembrane region" description="Helical" evidence="9">
    <location>
        <begin position="50"/>
        <end position="68"/>
    </location>
</feature>
<feature type="transmembrane region" description="Helical" evidence="9">
    <location>
        <begin position="126"/>
        <end position="143"/>
    </location>
</feature>
<dbReference type="UniPathway" id="UPA00079">
    <property type="reaction ID" value="UER00168"/>
</dbReference>
<dbReference type="PANTHER" id="PTHR13929:SF0">
    <property type="entry name" value="UBIA PRENYLTRANSFERASE DOMAIN-CONTAINING PROTEIN 1"/>
    <property type="match status" value="1"/>
</dbReference>
<keyword evidence="12" id="KW-1185">Reference proteome</keyword>
<dbReference type="GO" id="GO:0046428">
    <property type="term" value="F:1,4-dihydroxy-2-naphthoate polyprenyltransferase activity"/>
    <property type="evidence" value="ECO:0007669"/>
    <property type="project" value="UniProtKB-UniRule"/>
</dbReference>
<dbReference type="AlphaFoldDB" id="A0A178MHF5"/>
<evidence type="ECO:0000313" key="12">
    <source>
        <dbReference type="Proteomes" id="UP000078287"/>
    </source>
</evidence>
<evidence type="ECO:0000256" key="7">
    <source>
        <dbReference type="ARBA" id="ARBA00022989"/>
    </source>
</evidence>
<comment type="subcellular location">
    <subcellularLocation>
        <location evidence="9">Cell membrane</location>
        <topology evidence="9">Multi-pass membrane protein</topology>
    </subcellularLocation>
    <subcellularLocation>
        <location evidence="1">Membrane</location>
        <topology evidence="1">Multi-pass membrane protein</topology>
    </subcellularLocation>
</comment>
<evidence type="ECO:0000256" key="6">
    <source>
        <dbReference type="ARBA" id="ARBA00022692"/>
    </source>
</evidence>
<reference evidence="11 12" key="1">
    <citation type="submission" date="2016-04" db="EMBL/GenBank/DDBJ databases">
        <title>Chloroflexus islandicus sp. nov., a thermophilic filamentous anoxygenic phototrophic bacterium from geyser Strokkur (Iceland).</title>
        <authorList>
            <person name="Gaisin V.A."/>
            <person name="Kalashnikov A.M."/>
            <person name="Sukhacheva M.V."/>
            <person name="Grouzdev D.S."/>
            <person name="Ivanov T.M."/>
            <person name="Kuznetsov B."/>
            <person name="Gorlenko V.M."/>
        </authorList>
    </citation>
    <scope>NUCLEOTIDE SEQUENCE [LARGE SCALE GENOMIC DNA]</scope>
    <source>
        <strain evidence="12">isl-2</strain>
    </source>
</reference>
<dbReference type="EC" id="2.5.1.74" evidence="9 10"/>
<dbReference type="NCBIfam" id="NF004751">
    <property type="entry name" value="PRK06080.1-3"/>
    <property type="match status" value="1"/>
</dbReference>
<proteinExistence type="inferred from homology"/>
<keyword evidence="4" id="KW-0997">Cell inner membrane</keyword>
<organism evidence="11 12">
    <name type="scientific">Chloroflexus islandicus</name>
    <dbReference type="NCBI Taxonomy" id="1707952"/>
    <lineage>
        <taxon>Bacteria</taxon>
        <taxon>Bacillati</taxon>
        <taxon>Chloroflexota</taxon>
        <taxon>Chloroflexia</taxon>
        <taxon>Chloroflexales</taxon>
        <taxon>Chloroflexineae</taxon>
        <taxon>Chloroflexaceae</taxon>
        <taxon>Chloroflexus</taxon>
    </lineage>
</organism>
<feature type="transmembrane region" description="Helical" evidence="9">
    <location>
        <begin position="179"/>
        <end position="199"/>
    </location>
</feature>
<dbReference type="HAMAP" id="MF_01937">
    <property type="entry name" value="MenA_1"/>
    <property type="match status" value="1"/>
</dbReference>
<keyword evidence="7 9" id="KW-1133">Transmembrane helix</keyword>
<comment type="similarity">
    <text evidence="9">Belongs to the MenA family. Type 1 subfamily.</text>
</comment>
<dbReference type="STRING" id="1707952.A6A03_09860"/>
<evidence type="ECO:0000256" key="10">
    <source>
        <dbReference type="NCBIfam" id="TIGR00751"/>
    </source>
</evidence>
<keyword evidence="6 9" id="KW-0812">Transmembrane</keyword>
<dbReference type="PIRSF" id="PIRSF005355">
    <property type="entry name" value="UBIAD1"/>
    <property type="match status" value="1"/>
</dbReference>
<dbReference type="Proteomes" id="UP000078287">
    <property type="component" value="Unassembled WGS sequence"/>
</dbReference>
<dbReference type="Pfam" id="PF01040">
    <property type="entry name" value="UbiA"/>
    <property type="match status" value="1"/>
</dbReference>
<feature type="transmembrane region" description="Helical" evidence="9">
    <location>
        <begin position="281"/>
        <end position="301"/>
    </location>
</feature>
<dbReference type="FunFam" id="1.10.357.140:FF:000016">
    <property type="entry name" value="1,4-dihydroxy-2-naphthoate octaprenyltransferase"/>
    <property type="match status" value="1"/>
</dbReference>
<name>A0A178MHF5_9CHLR</name>
<comment type="caution">
    <text evidence="11">The sequence shown here is derived from an EMBL/GenBank/DDBJ whole genome shotgun (WGS) entry which is preliminary data.</text>
</comment>
<feature type="transmembrane region" description="Helical" evidence="9">
    <location>
        <begin position="251"/>
        <end position="269"/>
    </location>
</feature>
<dbReference type="PANTHER" id="PTHR13929">
    <property type="entry name" value="1,4-DIHYDROXY-2-NAPHTHOATE OCTAPRENYLTRANSFERASE"/>
    <property type="match status" value="1"/>
</dbReference>
<feature type="transmembrane region" description="Helical" evidence="9">
    <location>
        <begin position="155"/>
        <end position="173"/>
    </location>
</feature>
<dbReference type="InterPro" id="IPR026046">
    <property type="entry name" value="UBIAD1"/>
</dbReference>
<dbReference type="CDD" id="cd13962">
    <property type="entry name" value="PT_UbiA_UBIAD1"/>
    <property type="match status" value="1"/>
</dbReference>
<keyword evidence="3 9" id="KW-1003">Cell membrane</keyword>
<keyword evidence="8 9" id="KW-0472">Membrane</keyword>
<dbReference type="OrthoDB" id="9767568at2"/>
<protein>
    <recommendedName>
        <fullName evidence="9 10">1,4-dihydroxy-2-naphthoate octaprenyltransferase</fullName>
        <shortName evidence="9">DHNA-octaprenyltransferase</shortName>
        <ecNumber evidence="9 10">2.5.1.74</ecNumber>
    </recommendedName>
</protein>
<comment type="pathway">
    <text evidence="9">Quinol/quinone metabolism; menaquinone biosynthesis; menaquinol from 1,4-dihydroxy-2-naphthoate: step 1/2.</text>
</comment>
<evidence type="ECO:0000256" key="1">
    <source>
        <dbReference type="ARBA" id="ARBA00004141"/>
    </source>
</evidence>
<sequence>MTTKAAPAAPPSRLKVWLMAARPATLPAAVVPVLVGSALALSAGKFQPLVMLAALLGALFIQIGTNLANDYFDAKKGADTSERLGPPRVTQLGLLPAKTVLAAALISFGIAALAGIYLIVAAGWPILVIGLLSIAAGILYTAGPFPLGYNGLGDLFTFVFFGLVAVIGTDYAHTGQFRWVALWAALPVAMLVTAILVVNNLRDVPTDRKAGKRTLAVIFGERFARSEFALLVLGAFVLLPLAWMWGGESPFTLLAWLTAPMALNLIDFVNRERGRALNKALVGTGRLHLIFGVLFAIGLALG</sequence>
<comment type="catalytic activity">
    <reaction evidence="9">
        <text>an all-trans-polyprenyl diphosphate + 1,4-dihydroxy-2-naphthoate + H(+) = a 2-demethylmenaquinol + CO2 + diphosphate</text>
        <dbReference type="Rhea" id="RHEA:26478"/>
        <dbReference type="Rhea" id="RHEA-COMP:9563"/>
        <dbReference type="Rhea" id="RHEA-COMP:9564"/>
        <dbReference type="ChEBI" id="CHEBI:11173"/>
        <dbReference type="ChEBI" id="CHEBI:15378"/>
        <dbReference type="ChEBI" id="CHEBI:16526"/>
        <dbReference type="ChEBI" id="CHEBI:33019"/>
        <dbReference type="ChEBI" id="CHEBI:55437"/>
        <dbReference type="ChEBI" id="CHEBI:58914"/>
        <dbReference type="EC" id="2.5.1.74"/>
    </reaction>
</comment>
<evidence type="ECO:0000256" key="8">
    <source>
        <dbReference type="ARBA" id="ARBA00023136"/>
    </source>
</evidence>
<evidence type="ECO:0000256" key="3">
    <source>
        <dbReference type="ARBA" id="ARBA00022475"/>
    </source>
</evidence>